<dbReference type="PANTHER" id="PTHR22916">
    <property type="entry name" value="GLYCOSYLTRANSFERASE"/>
    <property type="match status" value="1"/>
</dbReference>
<evidence type="ECO:0000259" key="3">
    <source>
        <dbReference type="Pfam" id="PF00535"/>
    </source>
</evidence>
<dbReference type="EMBL" id="JAOQBW010000003">
    <property type="protein sequence ID" value="MFK3576319.1"/>
    <property type="molecule type" value="Genomic_DNA"/>
</dbReference>
<evidence type="ECO:0000256" key="2">
    <source>
        <dbReference type="ARBA" id="ARBA00022679"/>
    </source>
</evidence>
<proteinExistence type="predicted"/>
<accession>A0ABW8KPI0</accession>
<evidence type="ECO:0000313" key="4">
    <source>
        <dbReference type="EMBL" id="MFK3576319.1"/>
    </source>
</evidence>
<evidence type="ECO:0000256" key="1">
    <source>
        <dbReference type="ARBA" id="ARBA00022676"/>
    </source>
</evidence>
<dbReference type="Proteomes" id="UP001620273">
    <property type="component" value="Unassembled WGS sequence"/>
</dbReference>
<dbReference type="RefSeq" id="WP_015449880.1">
    <property type="nucleotide sequence ID" value="NZ_JAOQBW010000003.1"/>
</dbReference>
<dbReference type="SUPFAM" id="SSF53448">
    <property type="entry name" value="Nucleotide-diphospho-sugar transferases"/>
    <property type="match status" value="1"/>
</dbReference>
<dbReference type="CDD" id="cd00761">
    <property type="entry name" value="Glyco_tranf_GTA_type"/>
    <property type="match status" value="1"/>
</dbReference>
<sequence>MADAKSATDEGINMVGKEKQLRAGNSISVIVPVYNASSTIERCIDSILENKIEKLQIITVDDGSTDGSSDLLEKFHQRDERITVIHKCNEGVAAARNTGLMAANGDYIAFIDADDYIDSNYFKNLLDEIIEHDADICYCFAYNEDEDGNVLRRDYGKSGEISSTEYDWMSGQSHCVVWGALFANRIVDGLRFDERLSVGEDTLFFAQCVNRSNRIYCLGQPMYHYVINRDSASHGKFDDKKYSDLIAWQKICQISDSKQSAIAAYAFHCKTMVSSNKNDEYFNNNYLRTTVCEYRKYYPVLLKYLFKNHRIRFLITCTMFELYTLFLN</sequence>
<reference evidence="4 5" key="1">
    <citation type="submission" date="2022-09" db="EMBL/GenBank/DDBJ databases">
        <title>Genome sequencing of four strains from tibetan pig.</title>
        <authorList>
            <person name="Feng J."/>
        </authorList>
    </citation>
    <scope>NUCLEOTIDE SEQUENCE [LARGE SCALE GENOMIC DNA]</scope>
    <source>
        <strain evidence="4 5">11-1-1</strain>
    </source>
</reference>
<keyword evidence="5" id="KW-1185">Reference proteome</keyword>
<dbReference type="InterPro" id="IPR001173">
    <property type="entry name" value="Glyco_trans_2-like"/>
</dbReference>
<protein>
    <submittedName>
        <fullName evidence="4">Glycosyltransferase</fullName>
    </submittedName>
</protein>
<organism evidence="4 5">
    <name type="scientific">Bifidobacterium thermacidophilum</name>
    <dbReference type="NCBI Taxonomy" id="246618"/>
    <lineage>
        <taxon>Bacteria</taxon>
        <taxon>Bacillati</taxon>
        <taxon>Actinomycetota</taxon>
        <taxon>Actinomycetes</taxon>
        <taxon>Bifidobacteriales</taxon>
        <taxon>Bifidobacteriaceae</taxon>
        <taxon>Bifidobacterium</taxon>
    </lineage>
</organism>
<dbReference type="InterPro" id="IPR029044">
    <property type="entry name" value="Nucleotide-diphossugar_trans"/>
</dbReference>
<comment type="caution">
    <text evidence="4">The sequence shown here is derived from an EMBL/GenBank/DDBJ whole genome shotgun (WGS) entry which is preliminary data.</text>
</comment>
<dbReference type="PANTHER" id="PTHR22916:SF51">
    <property type="entry name" value="GLYCOSYLTRANSFERASE EPSH-RELATED"/>
    <property type="match status" value="1"/>
</dbReference>
<dbReference type="Gene3D" id="3.90.550.10">
    <property type="entry name" value="Spore Coat Polysaccharide Biosynthesis Protein SpsA, Chain A"/>
    <property type="match status" value="1"/>
</dbReference>
<evidence type="ECO:0000313" key="5">
    <source>
        <dbReference type="Proteomes" id="UP001620273"/>
    </source>
</evidence>
<feature type="domain" description="Glycosyltransferase 2-like" evidence="3">
    <location>
        <begin position="28"/>
        <end position="157"/>
    </location>
</feature>
<dbReference type="Pfam" id="PF00535">
    <property type="entry name" value="Glycos_transf_2"/>
    <property type="match status" value="1"/>
</dbReference>
<keyword evidence="2" id="KW-0808">Transferase</keyword>
<name>A0ABW8KPI0_9BIFI</name>
<keyword evidence="1" id="KW-0328">Glycosyltransferase</keyword>
<gene>
    <name evidence="4" type="ORF">OCH74_05525</name>
</gene>